<organism evidence="1 2">
    <name type="scientific">Oceanobacillus jordanicus</name>
    <dbReference type="NCBI Taxonomy" id="2867266"/>
    <lineage>
        <taxon>Bacteria</taxon>
        <taxon>Bacillati</taxon>
        <taxon>Bacillota</taxon>
        <taxon>Bacilli</taxon>
        <taxon>Bacillales</taxon>
        <taxon>Bacillaceae</taxon>
        <taxon>Oceanobacillus</taxon>
    </lineage>
</organism>
<proteinExistence type="predicted"/>
<evidence type="ECO:0000313" key="1">
    <source>
        <dbReference type="EMBL" id="MCG3419828.1"/>
    </source>
</evidence>
<dbReference type="InterPro" id="IPR007061">
    <property type="entry name" value="MST-like"/>
</dbReference>
<name>A0AAW5B5A6_9BACI</name>
<gene>
    <name evidence="1" type="ORF">K3T81_11755</name>
</gene>
<dbReference type="Proteomes" id="UP001199631">
    <property type="component" value="Unassembled WGS sequence"/>
</dbReference>
<dbReference type="AlphaFoldDB" id="A0AAW5B5A6"/>
<dbReference type="InterPro" id="IPR034660">
    <property type="entry name" value="DinB/YfiT-like"/>
</dbReference>
<comment type="caution">
    <text evidence="1">The sequence shown here is derived from an EMBL/GenBank/DDBJ whole genome shotgun (WGS) entry which is preliminary data.</text>
</comment>
<reference evidence="1 2" key="1">
    <citation type="journal article" date="2022" name="Evol. Bioinform. Online">
        <title>Draft Genome Sequence of Oceanobacillus jordanicus Strain GSFE11, a Halotolerant Plant Growth-Promoting Bacterial Endophyte Isolated From the Jordan Valley.</title>
        <authorList>
            <person name="Alhindi T."/>
            <person name="Albdaiwi R."/>
        </authorList>
    </citation>
    <scope>NUCLEOTIDE SEQUENCE [LARGE SCALE GENOMIC DNA]</scope>
    <source>
        <strain evidence="1 2">GSFE11</strain>
    </source>
</reference>
<keyword evidence="2" id="KW-1185">Reference proteome</keyword>
<sequence>MYLVKIQLLKGKEGVRAVSIFEKYKTFKVEDIQGYSPQIGHLVSMMNYARYTTLKAVEGLTVEQLDYLPQKTGNSIGALLLHMAAVEFGFQVEFFENRKPNEREMEEWGAAYDLGELGREQIKGNPLKFYIKKLEDVRSRTLEEFKSKQDEWLYEEAPWGGVSANNYFIWFHTFEDELNHRGQIRILRNTLPSKL</sequence>
<dbReference type="SUPFAM" id="SSF109854">
    <property type="entry name" value="DinB/YfiT-like putative metalloenzymes"/>
    <property type="match status" value="1"/>
</dbReference>
<evidence type="ECO:0000313" key="2">
    <source>
        <dbReference type="Proteomes" id="UP001199631"/>
    </source>
</evidence>
<dbReference type="Gene3D" id="1.20.120.450">
    <property type="entry name" value="dinb family like domain"/>
    <property type="match status" value="1"/>
</dbReference>
<dbReference type="Pfam" id="PF04978">
    <property type="entry name" value="MST"/>
    <property type="match status" value="1"/>
</dbReference>
<dbReference type="EMBL" id="JAIFZM010000009">
    <property type="protein sequence ID" value="MCG3419828.1"/>
    <property type="molecule type" value="Genomic_DNA"/>
</dbReference>
<protein>
    <submittedName>
        <fullName evidence="1">DinB family protein</fullName>
    </submittedName>
</protein>
<accession>A0AAW5B5A6</accession>